<evidence type="ECO:0000256" key="1">
    <source>
        <dbReference type="SAM" id="Phobius"/>
    </source>
</evidence>
<feature type="transmembrane region" description="Helical" evidence="1">
    <location>
        <begin position="82"/>
        <end position="104"/>
    </location>
</feature>
<feature type="transmembrane region" description="Helical" evidence="1">
    <location>
        <begin position="209"/>
        <end position="231"/>
    </location>
</feature>
<dbReference type="InterPro" id="IPR003675">
    <property type="entry name" value="Rce1/LyrA-like_dom"/>
</dbReference>
<protein>
    <submittedName>
        <fullName evidence="3">CPBP family intramembrane glutamic endopeptidase</fullName>
        <ecNumber evidence="3">3.4.-.-</ecNumber>
    </submittedName>
</protein>
<keyword evidence="1" id="KW-0812">Transmembrane</keyword>
<keyword evidence="1" id="KW-1133">Transmembrane helix</keyword>
<keyword evidence="3" id="KW-0378">Hydrolase</keyword>
<evidence type="ECO:0000313" key="4">
    <source>
        <dbReference type="Proteomes" id="UP001596039"/>
    </source>
</evidence>
<reference evidence="4" key="1">
    <citation type="journal article" date="2019" name="Int. J. Syst. Evol. Microbiol.">
        <title>The Global Catalogue of Microorganisms (GCM) 10K type strain sequencing project: providing services to taxonomists for standard genome sequencing and annotation.</title>
        <authorList>
            <consortium name="The Broad Institute Genomics Platform"/>
            <consortium name="The Broad Institute Genome Sequencing Center for Infectious Disease"/>
            <person name="Wu L."/>
            <person name="Ma J."/>
        </authorList>
    </citation>
    <scope>NUCLEOTIDE SEQUENCE [LARGE SCALE GENOMIC DNA]</scope>
    <source>
        <strain evidence="4">CGMCC 4.6997</strain>
    </source>
</reference>
<keyword evidence="1" id="KW-0472">Membrane</keyword>
<name>A0ABW0NME9_9MICO</name>
<dbReference type="EMBL" id="JBHSMG010000001">
    <property type="protein sequence ID" value="MFC5500914.1"/>
    <property type="molecule type" value="Genomic_DNA"/>
</dbReference>
<gene>
    <name evidence="3" type="ORF">ACFPJ4_01525</name>
</gene>
<organism evidence="3 4">
    <name type="scientific">Lysinimonas soli</name>
    <dbReference type="NCBI Taxonomy" id="1074233"/>
    <lineage>
        <taxon>Bacteria</taxon>
        <taxon>Bacillati</taxon>
        <taxon>Actinomycetota</taxon>
        <taxon>Actinomycetes</taxon>
        <taxon>Micrococcales</taxon>
        <taxon>Microbacteriaceae</taxon>
        <taxon>Lysinimonas</taxon>
    </lineage>
</organism>
<proteinExistence type="predicted"/>
<keyword evidence="4" id="KW-1185">Reference proteome</keyword>
<dbReference type="Proteomes" id="UP001596039">
    <property type="component" value="Unassembled WGS sequence"/>
</dbReference>
<feature type="transmembrane region" description="Helical" evidence="1">
    <location>
        <begin position="183"/>
        <end position="203"/>
    </location>
</feature>
<dbReference type="GO" id="GO:0016787">
    <property type="term" value="F:hydrolase activity"/>
    <property type="evidence" value="ECO:0007669"/>
    <property type="project" value="UniProtKB-KW"/>
</dbReference>
<feature type="domain" description="CAAX prenyl protease 2/Lysostaphin resistance protein A-like" evidence="2">
    <location>
        <begin position="133"/>
        <end position="217"/>
    </location>
</feature>
<sequence>MQPALLALLFVVLGLLGWRAVTRERGQYRRFKRLTSTHARQRVYARWLLESALVLAGLTGAVLLAAWPYLPRALRGFLDTPAGAVVWIGGVLVVATLLVAPAFLLRGDLDEIPAVGDIRALLPRSRAELKYGVGLGVSAGVFEELLFRLALPALLFGIVGSGPLAFGIAAVLFGMLHIYQGPLGILFATLLGLVFAALYVLTGSIAAPIVLHVLVDLRSLVLIPIALGGAWRVRA</sequence>
<evidence type="ECO:0000313" key="3">
    <source>
        <dbReference type="EMBL" id="MFC5500914.1"/>
    </source>
</evidence>
<feature type="transmembrane region" description="Helical" evidence="1">
    <location>
        <begin position="47"/>
        <end position="70"/>
    </location>
</feature>
<dbReference type="EC" id="3.4.-.-" evidence="3"/>
<dbReference type="RefSeq" id="WP_386738523.1">
    <property type="nucleotide sequence ID" value="NZ_JBHSMG010000001.1"/>
</dbReference>
<dbReference type="Pfam" id="PF02517">
    <property type="entry name" value="Rce1-like"/>
    <property type="match status" value="1"/>
</dbReference>
<comment type="caution">
    <text evidence="3">The sequence shown here is derived from an EMBL/GenBank/DDBJ whole genome shotgun (WGS) entry which is preliminary data.</text>
</comment>
<evidence type="ECO:0000259" key="2">
    <source>
        <dbReference type="Pfam" id="PF02517"/>
    </source>
</evidence>
<feature type="transmembrane region" description="Helical" evidence="1">
    <location>
        <begin position="153"/>
        <end position="176"/>
    </location>
</feature>
<accession>A0ABW0NME9</accession>